<dbReference type="EMBL" id="BSSU01000015">
    <property type="protein sequence ID" value="GLX83461.1"/>
    <property type="molecule type" value="Genomic_DNA"/>
</dbReference>
<protein>
    <submittedName>
        <fullName evidence="1">DNA repair ATPase</fullName>
    </submittedName>
</protein>
<gene>
    <name evidence="1" type="ORF">theurythT_29140</name>
</gene>
<organism evidence="1 2">
    <name type="scientific">Thalassotalea eurytherma</name>
    <dbReference type="NCBI Taxonomy" id="1144278"/>
    <lineage>
        <taxon>Bacteria</taxon>
        <taxon>Pseudomonadati</taxon>
        <taxon>Pseudomonadota</taxon>
        <taxon>Gammaproteobacteria</taxon>
        <taxon>Alteromonadales</taxon>
        <taxon>Colwelliaceae</taxon>
        <taxon>Thalassotalea</taxon>
    </lineage>
</organism>
<sequence>MKAKHLPLAFVLTCGSLLLSGCESTYYAAMEKVGSHKRDILVSRVEDANESQLEAQEEFQDALTHLTSLINFDGGELAQQYEVSKDHYDASKAAADDVTERIESIESVADALFDEWQEEIELYSNASMKSQSQSQLRNTQRQYQSVIRAMRKAEARMFPVLEKLQDNVLFLKHNLNAKAIGALQGEYKNIQKDVQVLIDDMNAAIEQSNQFIEQIK</sequence>
<dbReference type="PROSITE" id="PS51257">
    <property type="entry name" value="PROKAR_LIPOPROTEIN"/>
    <property type="match status" value="1"/>
</dbReference>
<proteinExistence type="predicted"/>
<comment type="caution">
    <text evidence="1">The sequence shown here is derived from an EMBL/GenBank/DDBJ whole genome shotgun (WGS) entry which is preliminary data.</text>
</comment>
<dbReference type="RefSeq" id="WP_284208894.1">
    <property type="nucleotide sequence ID" value="NZ_BSSU01000015.1"/>
</dbReference>
<accession>A0ABQ6H996</accession>
<dbReference type="InterPro" id="IPR021342">
    <property type="entry name" value="DUF2959"/>
</dbReference>
<reference evidence="1 2" key="1">
    <citation type="submission" date="2023-03" db="EMBL/GenBank/DDBJ databases">
        <title>Draft genome sequence of Thalassotalea eurytherma JCM 18482T.</title>
        <authorList>
            <person name="Sawabe T."/>
        </authorList>
    </citation>
    <scope>NUCLEOTIDE SEQUENCE [LARGE SCALE GENOMIC DNA]</scope>
    <source>
        <strain evidence="1 2">JCM 18482</strain>
    </source>
</reference>
<dbReference type="Gene3D" id="1.20.1260.10">
    <property type="match status" value="1"/>
</dbReference>
<evidence type="ECO:0000313" key="2">
    <source>
        <dbReference type="Proteomes" id="UP001157133"/>
    </source>
</evidence>
<dbReference type="InterPro" id="IPR012347">
    <property type="entry name" value="Ferritin-like"/>
</dbReference>
<name>A0ABQ6H996_9GAMM</name>
<keyword evidence="2" id="KW-1185">Reference proteome</keyword>
<evidence type="ECO:0000313" key="1">
    <source>
        <dbReference type="EMBL" id="GLX83461.1"/>
    </source>
</evidence>
<dbReference type="Proteomes" id="UP001157133">
    <property type="component" value="Unassembled WGS sequence"/>
</dbReference>
<dbReference type="Pfam" id="PF11172">
    <property type="entry name" value="DUF2959"/>
    <property type="match status" value="1"/>
</dbReference>